<dbReference type="Gene3D" id="1.10.246.140">
    <property type="match status" value="1"/>
</dbReference>
<dbReference type="GO" id="GO:0006406">
    <property type="term" value="P:mRNA export from nucleus"/>
    <property type="evidence" value="ECO:0007669"/>
    <property type="project" value="InterPro"/>
</dbReference>
<dbReference type="EMBL" id="JAACJL010000002">
    <property type="protein sequence ID" value="KAF4622010.1"/>
    <property type="molecule type" value="Genomic_DNA"/>
</dbReference>
<dbReference type="AlphaFoldDB" id="A0A8H4R257"/>
<dbReference type="GO" id="GO:0000124">
    <property type="term" value="C:SAGA complex"/>
    <property type="evidence" value="ECO:0007669"/>
    <property type="project" value="InterPro"/>
</dbReference>
<evidence type="ECO:0000313" key="2">
    <source>
        <dbReference type="Proteomes" id="UP000521872"/>
    </source>
</evidence>
<dbReference type="OrthoDB" id="6221744at2759"/>
<dbReference type="Pfam" id="PF10163">
    <property type="entry name" value="EnY2"/>
    <property type="match status" value="1"/>
</dbReference>
<proteinExistence type="predicted"/>
<sequence>MPQPDINYLYNEIRRRLVESGDWDLIRSVLSAKLNESGWIDDVHHKSKETARNMDPLSFKQLHAEFVARTEPTVPLAAKREVSALIRQQIEKHFE</sequence>
<gene>
    <name evidence="1" type="ORF">D9613_009177</name>
</gene>
<evidence type="ECO:0000313" key="1">
    <source>
        <dbReference type="EMBL" id="KAF4622010.1"/>
    </source>
</evidence>
<evidence type="ECO:0008006" key="3">
    <source>
        <dbReference type="Google" id="ProtNLM"/>
    </source>
</evidence>
<dbReference type="InterPro" id="IPR038212">
    <property type="entry name" value="TF_EnY2_sf"/>
</dbReference>
<reference evidence="1 2" key="1">
    <citation type="submission" date="2019-12" db="EMBL/GenBank/DDBJ databases">
        <authorList>
            <person name="Floudas D."/>
            <person name="Bentzer J."/>
            <person name="Ahren D."/>
            <person name="Johansson T."/>
            <person name="Persson P."/>
            <person name="Tunlid A."/>
        </authorList>
    </citation>
    <scope>NUCLEOTIDE SEQUENCE [LARGE SCALE GENOMIC DNA]</scope>
    <source>
        <strain evidence="1 2">CBS 102.39</strain>
    </source>
</reference>
<organism evidence="1 2">
    <name type="scientific">Agrocybe pediades</name>
    <dbReference type="NCBI Taxonomy" id="84607"/>
    <lineage>
        <taxon>Eukaryota</taxon>
        <taxon>Fungi</taxon>
        <taxon>Dikarya</taxon>
        <taxon>Basidiomycota</taxon>
        <taxon>Agaricomycotina</taxon>
        <taxon>Agaricomycetes</taxon>
        <taxon>Agaricomycetidae</taxon>
        <taxon>Agaricales</taxon>
        <taxon>Agaricineae</taxon>
        <taxon>Strophariaceae</taxon>
        <taxon>Agrocybe</taxon>
    </lineage>
</organism>
<protein>
    <recommendedName>
        <fullName evidence="3">Transcription and mRNA export factor SUS1</fullName>
    </recommendedName>
</protein>
<keyword evidence="2" id="KW-1185">Reference proteome</keyword>
<name>A0A8H4R257_9AGAR</name>
<dbReference type="GO" id="GO:0003713">
    <property type="term" value="F:transcription coactivator activity"/>
    <property type="evidence" value="ECO:0007669"/>
    <property type="project" value="InterPro"/>
</dbReference>
<accession>A0A8H4R257</accession>
<dbReference type="Proteomes" id="UP000521872">
    <property type="component" value="Unassembled WGS sequence"/>
</dbReference>
<comment type="caution">
    <text evidence="1">The sequence shown here is derived from an EMBL/GenBank/DDBJ whole genome shotgun (WGS) entry which is preliminary data.</text>
</comment>
<dbReference type="InterPro" id="IPR018783">
    <property type="entry name" value="TF_ENY2"/>
</dbReference>
<dbReference type="GO" id="GO:0005643">
    <property type="term" value="C:nuclear pore"/>
    <property type="evidence" value="ECO:0007669"/>
    <property type="project" value="InterPro"/>
</dbReference>